<sequence length="374" mass="40893">MAFGIRTCFGGGSVTAPLPSTAAGPSLTTSIHDTRLGPAALTWSGAALGLALRAEINLSAGDDDDDAESVRFRVRPWLLWKRRGSRRFRLSGQPRHRCVTFAWDLSRASFAPGGGGPEPVSGFFVAVVVDGDMLLVAGDLVEEAYKKTRARRQRAPFSNPAPASRREHVVLADPGGCGSYRTLARCGGRDREISIDLGTKESGRESGMSVAVDRKSILRVRRMRWKFRGSEKVEIEGGAHIQVSWDLNDWLFHHKAQNVSGGSTNAEKGRAVFVFRFEEEEEEDTCKLEGHAGDGVYKSMDFRAHSGGNTRNWSESSGNGGRKRRSLLKTSSCSSSTSSMSSASSSTVMEWESHEEMELQRPDGFTLLVYILKS</sequence>
<proteinExistence type="predicted"/>
<accession>A0AAQ3JQM6</accession>
<organism evidence="2 3">
    <name type="scientific">Canna indica</name>
    <name type="common">Indian-shot</name>
    <dbReference type="NCBI Taxonomy" id="4628"/>
    <lineage>
        <taxon>Eukaryota</taxon>
        <taxon>Viridiplantae</taxon>
        <taxon>Streptophyta</taxon>
        <taxon>Embryophyta</taxon>
        <taxon>Tracheophyta</taxon>
        <taxon>Spermatophyta</taxon>
        <taxon>Magnoliopsida</taxon>
        <taxon>Liliopsida</taxon>
        <taxon>Zingiberales</taxon>
        <taxon>Cannaceae</taxon>
        <taxon>Canna</taxon>
    </lineage>
</organism>
<evidence type="ECO:0000313" key="3">
    <source>
        <dbReference type="Proteomes" id="UP001327560"/>
    </source>
</evidence>
<dbReference type="InterPro" id="IPR008586">
    <property type="entry name" value="DUF868_pln"/>
</dbReference>
<name>A0AAQ3JQM6_9LILI</name>
<dbReference type="PANTHER" id="PTHR31972">
    <property type="entry name" value="EXPRESSED PROTEIN"/>
    <property type="match status" value="1"/>
</dbReference>
<feature type="compositionally biased region" description="Low complexity" evidence="1">
    <location>
        <begin position="330"/>
        <end position="347"/>
    </location>
</feature>
<evidence type="ECO:0008006" key="4">
    <source>
        <dbReference type="Google" id="ProtNLM"/>
    </source>
</evidence>
<protein>
    <recommendedName>
        <fullName evidence="4">DUF868 family protein</fullName>
    </recommendedName>
</protein>
<dbReference type="Proteomes" id="UP001327560">
    <property type="component" value="Chromosome 1"/>
</dbReference>
<keyword evidence="3" id="KW-1185">Reference proteome</keyword>
<feature type="region of interest" description="Disordered" evidence="1">
    <location>
        <begin position="308"/>
        <end position="356"/>
    </location>
</feature>
<dbReference type="AlphaFoldDB" id="A0AAQ3JQM6"/>
<feature type="compositionally biased region" description="Polar residues" evidence="1">
    <location>
        <begin position="308"/>
        <end position="317"/>
    </location>
</feature>
<reference evidence="2 3" key="1">
    <citation type="submission" date="2023-10" db="EMBL/GenBank/DDBJ databases">
        <title>Chromosome-scale genome assembly provides insights into flower coloration mechanisms of Canna indica.</title>
        <authorList>
            <person name="Li C."/>
        </authorList>
    </citation>
    <scope>NUCLEOTIDE SEQUENCE [LARGE SCALE GENOMIC DNA]</scope>
    <source>
        <tissue evidence="2">Flower</tissue>
    </source>
</reference>
<dbReference type="PANTHER" id="PTHR31972:SF3">
    <property type="entry name" value="OS09G0416600 PROTEIN"/>
    <property type="match status" value="1"/>
</dbReference>
<dbReference type="EMBL" id="CP136890">
    <property type="protein sequence ID" value="WOK94356.1"/>
    <property type="molecule type" value="Genomic_DNA"/>
</dbReference>
<evidence type="ECO:0000313" key="2">
    <source>
        <dbReference type="EMBL" id="WOK94356.1"/>
    </source>
</evidence>
<gene>
    <name evidence="2" type="ORF">Cni_G03058</name>
</gene>
<evidence type="ECO:0000256" key="1">
    <source>
        <dbReference type="SAM" id="MobiDB-lite"/>
    </source>
</evidence>
<dbReference type="Pfam" id="PF05910">
    <property type="entry name" value="DUF868"/>
    <property type="match status" value="1"/>
</dbReference>